<evidence type="ECO:0000256" key="4">
    <source>
        <dbReference type="ARBA" id="ARBA00007812"/>
    </source>
</evidence>
<dbReference type="SUPFAM" id="SSF52518">
    <property type="entry name" value="Thiamin diphosphate-binding fold (THDP-binding)"/>
    <property type="match status" value="1"/>
</dbReference>
<evidence type="ECO:0000256" key="2">
    <source>
        <dbReference type="ARBA" id="ARBA00001920"/>
    </source>
</evidence>
<keyword evidence="9" id="KW-0460">Magnesium</keyword>
<keyword evidence="8" id="KW-0210">Decarboxylase</keyword>
<dbReference type="Gene3D" id="3.40.50.970">
    <property type="match status" value="1"/>
</dbReference>
<keyword evidence="14" id="KW-1185">Reference proteome</keyword>
<dbReference type="InParanoid" id="A0A2R6QK93"/>
<evidence type="ECO:0000256" key="7">
    <source>
        <dbReference type="ARBA" id="ARBA00022723"/>
    </source>
</evidence>
<evidence type="ECO:0000313" key="14">
    <source>
        <dbReference type="Proteomes" id="UP000241394"/>
    </source>
</evidence>
<dbReference type="GO" id="GO:0030976">
    <property type="term" value="F:thiamine pyrophosphate binding"/>
    <property type="evidence" value="ECO:0007669"/>
    <property type="project" value="InterPro"/>
</dbReference>
<keyword evidence="10" id="KW-0786">Thiamine pyrophosphate</keyword>
<reference evidence="14" key="2">
    <citation type="journal article" date="2018" name="BMC Genomics">
        <title>A manually annotated Actinidia chinensis var. chinensis (kiwifruit) genome highlights the challenges associated with draft genomes and gene prediction in plants.</title>
        <authorList>
            <person name="Pilkington S.M."/>
            <person name="Crowhurst R."/>
            <person name="Hilario E."/>
            <person name="Nardozza S."/>
            <person name="Fraser L."/>
            <person name="Peng Y."/>
            <person name="Gunaseelan K."/>
            <person name="Simpson R."/>
            <person name="Tahir J."/>
            <person name="Deroles S.C."/>
            <person name="Templeton K."/>
            <person name="Luo Z."/>
            <person name="Davy M."/>
            <person name="Cheng C."/>
            <person name="McNeilage M."/>
            <person name="Scaglione D."/>
            <person name="Liu Y."/>
            <person name="Zhang Q."/>
            <person name="Datson P."/>
            <person name="De Silva N."/>
            <person name="Gardiner S.E."/>
            <person name="Bassett H."/>
            <person name="Chagne D."/>
            <person name="McCallum J."/>
            <person name="Dzierzon H."/>
            <person name="Deng C."/>
            <person name="Wang Y.Y."/>
            <person name="Barron L."/>
            <person name="Manako K."/>
            <person name="Bowen J."/>
            <person name="Foster T.M."/>
            <person name="Erridge Z.A."/>
            <person name="Tiffin H."/>
            <person name="Waite C.N."/>
            <person name="Davies K.M."/>
            <person name="Grierson E.P."/>
            <person name="Laing W.A."/>
            <person name="Kirk R."/>
            <person name="Chen X."/>
            <person name="Wood M."/>
            <person name="Montefiori M."/>
            <person name="Brummell D.A."/>
            <person name="Schwinn K.E."/>
            <person name="Catanach A."/>
            <person name="Fullerton C."/>
            <person name="Li D."/>
            <person name="Meiyalaghan S."/>
            <person name="Nieuwenhuizen N."/>
            <person name="Read N."/>
            <person name="Prakash R."/>
            <person name="Hunter D."/>
            <person name="Zhang H."/>
            <person name="McKenzie M."/>
            <person name="Knabel M."/>
            <person name="Harris A."/>
            <person name="Allan A.C."/>
            <person name="Gleave A."/>
            <person name="Chen A."/>
            <person name="Janssen B.J."/>
            <person name="Plunkett B."/>
            <person name="Ampomah-Dwamena C."/>
            <person name="Voogd C."/>
            <person name="Leif D."/>
            <person name="Lafferty D."/>
            <person name="Souleyre E.J.F."/>
            <person name="Varkonyi-Gasic E."/>
            <person name="Gambi F."/>
            <person name="Hanley J."/>
            <person name="Yao J.L."/>
            <person name="Cheung J."/>
            <person name="David K.M."/>
            <person name="Warren B."/>
            <person name="Marsh K."/>
            <person name="Snowden K.C."/>
            <person name="Lin-Wang K."/>
            <person name="Brian L."/>
            <person name="Martinez-Sanchez M."/>
            <person name="Wang M."/>
            <person name="Ileperuma N."/>
            <person name="Macnee N."/>
            <person name="Campin R."/>
            <person name="McAtee P."/>
            <person name="Drummond R.S.M."/>
            <person name="Espley R.V."/>
            <person name="Ireland H.S."/>
            <person name="Wu R."/>
            <person name="Atkinson R.G."/>
            <person name="Karunairetnam S."/>
            <person name="Bulley S."/>
            <person name="Chunkath S."/>
            <person name="Hanley Z."/>
            <person name="Storey R."/>
            <person name="Thrimawithana A.H."/>
            <person name="Thomson S."/>
            <person name="David C."/>
            <person name="Testolin R."/>
            <person name="Huang H."/>
            <person name="Hellens R.P."/>
            <person name="Schaffer R.J."/>
        </authorList>
    </citation>
    <scope>NUCLEOTIDE SEQUENCE [LARGE SCALE GENOMIC DNA]</scope>
    <source>
        <strain evidence="14">cv. Red5</strain>
    </source>
</reference>
<dbReference type="STRING" id="1590841.A0A2R6QK93"/>
<dbReference type="InterPro" id="IPR029035">
    <property type="entry name" value="DHS-like_NAD/FAD-binding_dom"/>
</dbReference>
<proteinExistence type="inferred from homology"/>
<comment type="catalytic activity">
    <reaction evidence="1">
        <text>a 2-oxocarboxylate + H(+) = an aldehyde + CO2</text>
        <dbReference type="Rhea" id="RHEA:11628"/>
        <dbReference type="ChEBI" id="CHEBI:15378"/>
        <dbReference type="ChEBI" id="CHEBI:16526"/>
        <dbReference type="ChEBI" id="CHEBI:17478"/>
        <dbReference type="ChEBI" id="CHEBI:35179"/>
        <dbReference type="EC" id="4.1.1.1"/>
    </reaction>
</comment>
<evidence type="ECO:0000256" key="3">
    <source>
        <dbReference type="ARBA" id="ARBA00001964"/>
    </source>
</evidence>
<keyword evidence="7" id="KW-0479">Metal-binding</keyword>
<dbReference type="PANTHER" id="PTHR43452:SF6">
    <property type="entry name" value="PYRUVATE DECARBOXYLASE 2"/>
    <property type="match status" value="1"/>
</dbReference>
<dbReference type="InterPro" id="IPR012110">
    <property type="entry name" value="PDC/IPDC-like"/>
</dbReference>
<dbReference type="EC" id="4.1.1.1" evidence="6"/>
<comment type="subunit">
    <text evidence="5">Homotetramer.</text>
</comment>
<dbReference type="EMBL" id="NKQK01000015">
    <property type="protein sequence ID" value="PSS09827.1"/>
    <property type="molecule type" value="Genomic_DNA"/>
</dbReference>
<evidence type="ECO:0000256" key="10">
    <source>
        <dbReference type="ARBA" id="ARBA00023052"/>
    </source>
</evidence>
<comment type="cofactor">
    <cofactor evidence="2">
        <name>a metal cation</name>
        <dbReference type="ChEBI" id="CHEBI:25213"/>
    </cofactor>
</comment>
<dbReference type="AlphaFoldDB" id="A0A2R6QK93"/>
<dbReference type="InterPro" id="IPR012000">
    <property type="entry name" value="Thiamin_PyroP_enz_cen_dom"/>
</dbReference>
<comment type="cofactor">
    <cofactor evidence="3">
        <name>thiamine diphosphate</name>
        <dbReference type="ChEBI" id="CHEBI:58937"/>
    </cofactor>
</comment>
<evidence type="ECO:0000256" key="1">
    <source>
        <dbReference type="ARBA" id="ARBA00001041"/>
    </source>
</evidence>
<evidence type="ECO:0000256" key="5">
    <source>
        <dbReference type="ARBA" id="ARBA00011881"/>
    </source>
</evidence>
<protein>
    <recommendedName>
        <fullName evidence="6">pyruvate decarboxylase</fullName>
        <ecNumber evidence="6">4.1.1.1</ecNumber>
    </recommendedName>
</protein>
<dbReference type="Gene3D" id="3.40.50.1220">
    <property type="entry name" value="TPP-binding domain"/>
    <property type="match status" value="1"/>
</dbReference>
<dbReference type="Pfam" id="PF00205">
    <property type="entry name" value="TPP_enzyme_M"/>
    <property type="match status" value="1"/>
</dbReference>
<sequence>MCLEAAVEAAAGLLNKAERPVLVAGVKLRLAKSCEAFVDLANACGYAITAMPAAKGLVPENHPQFMGTYWGRPTSSPLCAETVESADACLYAVFDDLSTNGYTIHLDKEKSIIVQPQRVAEGGLEGRCPVQACTKDGVERITRSDSVVVVEAGDAWFYTQKLKLPQGCGSIIFLTNNGGYAIEAKIHDGPYNVIKKWDYTALVNAIHNGHGNLWAAQVRCEEELVAAVDMAMGDKKDYLCLIEVMLHKHDTSKELLHWVAKLVDANASPPCPS</sequence>
<dbReference type="OMA" id="DYLCLIE"/>
<comment type="caution">
    <text evidence="13">The sequence shown here is derived from an EMBL/GenBank/DDBJ whole genome shotgun (WGS) entry which is preliminary data.</text>
</comment>
<dbReference type="GO" id="GO:0005829">
    <property type="term" value="C:cytosol"/>
    <property type="evidence" value="ECO:0007669"/>
    <property type="project" value="TreeGrafter"/>
</dbReference>
<evidence type="ECO:0000313" key="13">
    <source>
        <dbReference type="EMBL" id="PSS09827.1"/>
    </source>
</evidence>
<evidence type="ECO:0000256" key="8">
    <source>
        <dbReference type="ARBA" id="ARBA00022793"/>
    </source>
</evidence>
<evidence type="ECO:0000259" key="12">
    <source>
        <dbReference type="Pfam" id="PF00205"/>
    </source>
</evidence>
<dbReference type="Gramene" id="PSS09827">
    <property type="protein sequence ID" value="PSS09827"/>
    <property type="gene ID" value="CEY00_Acc16811"/>
</dbReference>
<keyword evidence="13" id="KW-0670">Pyruvate</keyword>
<evidence type="ECO:0000256" key="6">
    <source>
        <dbReference type="ARBA" id="ARBA00013202"/>
    </source>
</evidence>
<dbReference type="GO" id="GO:0000287">
    <property type="term" value="F:magnesium ion binding"/>
    <property type="evidence" value="ECO:0007669"/>
    <property type="project" value="InterPro"/>
</dbReference>
<reference evidence="13 14" key="1">
    <citation type="submission" date="2017-07" db="EMBL/GenBank/DDBJ databases">
        <title>An improved, manually edited Actinidia chinensis var. chinensis (kiwifruit) genome highlights the challenges associated with draft genomes and gene prediction in plants.</title>
        <authorList>
            <person name="Pilkington S."/>
            <person name="Crowhurst R."/>
            <person name="Hilario E."/>
            <person name="Nardozza S."/>
            <person name="Fraser L."/>
            <person name="Peng Y."/>
            <person name="Gunaseelan K."/>
            <person name="Simpson R."/>
            <person name="Tahir J."/>
            <person name="Deroles S."/>
            <person name="Templeton K."/>
            <person name="Luo Z."/>
            <person name="Davy M."/>
            <person name="Cheng C."/>
            <person name="Mcneilage M."/>
            <person name="Scaglione D."/>
            <person name="Liu Y."/>
            <person name="Zhang Q."/>
            <person name="Datson P."/>
            <person name="De Silva N."/>
            <person name="Gardiner S."/>
            <person name="Bassett H."/>
            <person name="Chagne D."/>
            <person name="Mccallum J."/>
            <person name="Dzierzon H."/>
            <person name="Deng C."/>
            <person name="Wang Y.-Y."/>
            <person name="Barron N."/>
            <person name="Manako K."/>
            <person name="Bowen J."/>
            <person name="Foster T."/>
            <person name="Erridge Z."/>
            <person name="Tiffin H."/>
            <person name="Waite C."/>
            <person name="Davies K."/>
            <person name="Grierson E."/>
            <person name="Laing W."/>
            <person name="Kirk R."/>
            <person name="Chen X."/>
            <person name="Wood M."/>
            <person name="Montefiori M."/>
            <person name="Brummell D."/>
            <person name="Schwinn K."/>
            <person name="Catanach A."/>
            <person name="Fullerton C."/>
            <person name="Li D."/>
            <person name="Meiyalaghan S."/>
            <person name="Nieuwenhuizen N."/>
            <person name="Read N."/>
            <person name="Prakash R."/>
            <person name="Hunter D."/>
            <person name="Zhang H."/>
            <person name="Mckenzie M."/>
            <person name="Knabel M."/>
            <person name="Harris A."/>
            <person name="Allan A."/>
            <person name="Chen A."/>
            <person name="Janssen B."/>
            <person name="Plunkett B."/>
            <person name="Dwamena C."/>
            <person name="Voogd C."/>
            <person name="Leif D."/>
            <person name="Lafferty D."/>
            <person name="Souleyre E."/>
            <person name="Varkonyi-Gasic E."/>
            <person name="Gambi F."/>
            <person name="Hanley J."/>
            <person name="Yao J.-L."/>
            <person name="Cheung J."/>
            <person name="David K."/>
            <person name="Warren B."/>
            <person name="Marsh K."/>
            <person name="Snowden K."/>
            <person name="Lin-Wang K."/>
            <person name="Brian L."/>
            <person name="Martinez-Sanchez M."/>
            <person name="Wang M."/>
            <person name="Ileperuma N."/>
            <person name="Macnee N."/>
            <person name="Campin R."/>
            <person name="Mcatee P."/>
            <person name="Drummond R."/>
            <person name="Espley R."/>
            <person name="Ireland H."/>
            <person name="Wu R."/>
            <person name="Atkinson R."/>
            <person name="Karunairetnam S."/>
            <person name="Bulley S."/>
            <person name="Chunkath S."/>
            <person name="Hanley Z."/>
            <person name="Storey R."/>
            <person name="Thrimawithana A."/>
            <person name="Thomson S."/>
            <person name="David C."/>
            <person name="Testolin R."/>
        </authorList>
    </citation>
    <scope>NUCLEOTIDE SEQUENCE [LARGE SCALE GENOMIC DNA]</scope>
    <source>
        <strain evidence="14">cv. Red5</strain>
        <tissue evidence="13">Young leaf</tissue>
    </source>
</reference>
<keyword evidence="11" id="KW-0456">Lyase</keyword>
<comment type="similarity">
    <text evidence="4">Belongs to the TPP enzyme family.</text>
</comment>
<name>A0A2R6QK93_ACTCC</name>
<dbReference type="GO" id="GO:0004737">
    <property type="term" value="F:pyruvate decarboxylase activity"/>
    <property type="evidence" value="ECO:0007669"/>
    <property type="project" value="UniProtKB-EC"/>
</dbReference>
<feature type="domain" description="Thiamine pyrophosphate enzyme central" evidence="12">
    <location>
        <begin position="7"/>
        <end position="116"/>
    </location>
</feature>
<dbReference type="OrthoDB" id="3970464at2759"/>
<gene>
    <name evidence="13" type="ORF">CEY00_Acc16811</name>
</gene>
<evidence type="ECO:0000256" key="11">
    <source>
        <dbReference type="ARBA" id="ARBA00023239"/>
    </source>
</evidence>
<dbReference type="InterPro" id="IPR029061">
    <property type="entry name" value="THDP-binding"/>
</dbReference>
<dbReference type="GO" id="GO:0000949">
    <property type="term" value="P:aromatic amino acid family catabolic process to alcohol via Ehrlich pathway"/>
    <property type="evidence" value="ECO:0007669"/>
    <property type="project" value="TreeGrafter"/>
</dbReference>
<dbReference type="SUPFAM" id="SSF52467">
    <property type="entry name" value="DHS-like NAD/FAD-binding domain"/>
    <property type="match status" value="1"/>
</dbReference>
<organism evidence="13 14">
    <name type="scientific">Actinidia chinensis var. chinensis</name>
    <name type="common">Chinese soft-hair kiwi</name>
    <dbReference type="NCBI Taxonomy" id="1590841"/>
    <lineage>
        <taxon>Eukaryota</taxon>
        <taxon>Viridiplantae</taxon>
        <taxon>Streptophyta</taxon>
        <taxon>Embryophyta</taxon>
        <taxon>Tracheophyta</taxon>
        <taxon>Spermatophyta</taxon>
        <taxon>Magnoliopsida</taxon>
        <taxon>eudicotyledons</taxon>
        <taxon>Gunneridae</taxon>
        <taxon>Pentapetalae</taxon>
        <taxon>asterids</taxon>
        <taxon>Ericales</taxon>
        <taxon>Actinidiaceae</taxon>
        <taxon>Actinidia</taxon>
    </lineage>
</organism>
<dbReference type="PANTHER" id="PTHR43452">
    <property type="entry name" value="PYRUVATE DECARBOXYLASE"/>
    <property type="match status" value="1"/>
</dbReference>
<accession>A0A2R6QK93</accession>
<dbReference type="Proteomes" id="UP000241394">
    <property type="component" value="Chromosome LG15"/>
</dbReference>
<evidence type="ECO:0000256" key="9">
    <source>
        <dbReference type="ARBA" id="ARBA00022842"/>
    </source>
</evidence>